<protein>
    <submittedName>
        <fullName evidence="2">Uncharacterized protein</fullName>
    </submittedName>
</protein>
<evidence type="ECO:0000313" key="3">
    <source>
        <dbReference type="Proteomes" id="UP000663880"/>
    </source>
</evidence>
<dbReference type="Proteomes" id="UP000663880">
    <property type="component" value="Unassembled WGS sequence"/>
</dbReference>
<evidence type="ECO:0000313" key="2">
    <source>
        <dbReference type="EMBL" id="CAF4795001.1"/>
    </source>
</evidence>
<feature type="compositionally biased region" description="Polar residues" evidence="1">
    <location>
        <begin position="1"/>
        <end position="12"/>
    </location>
</feature>
<reference evidence="2" key="1">
    <citation type="submission" date="2021-02" db="EMBL/GenBank/DDBJ databases">
        <authorList>
            <person name="Steward A R."/>
        </authorList>
    </citation>
    <scope>NUCLEOTIDE SEQUENCE</scope>
</reference>
<name>A0A821NXY6_9NEOP</name>
<gene>
    <name evidence="2" type="ORF">PMACD_LOCUS3102</name>
</gene>
<dbReference type="EMBL" id="CAJOBZ010000005">
    <property type="protein sequence ID" value="CAF4795001.1"/>
    <property type="molecule type" value="Genomic_DNA"/>
</dbReference>
<organism evidence="2 3">
    <name type="scientific">Pieris macdunnoughi</name>
    <dbReference type="NCBI Taxonomy" id="345717"/>
    <lineage>
        <taxon>Eukaryota</taxon>
        <taxon>Metazoa</taxon>
        <taxon>Ecdysozoa</taxon>
        <taxon>Arthropoda</taxon>
        <taxon>Hexapoda</taxon>
        <taxon>Insecta</taxon>
        <taxon>Pterygota</taxon>
        <taxon>Neoptera</taxon>
        <taxon>Endopterygota</taxon>
        <taxon>Lepidoptera</taxon>
        <taxon>Glossata</taxon>
        <taxon>Ditrysia</taxon>
        <taxon>Papilionoidea</taxon>
        <taxon>Pieridae</taxon>
        <taxon>Pierinae</taxon>
        <taxon>Pieris</taxon>
    </lineage>
</organism>
<dbReference type="AlphaFoldDB" id="A0A821NXY6"/>
<sequence>MISSTDSSAQTQEVKKTKKKPYRMADEATSDCLFERLRLHQQRAPDSTEVARAITARINSRLTSHGII</sequence>
<feature type="region of interest" description="Disordered" evidence="1">
    <location>
        <begin position="1"/>
        <end position="25"/>
    </location>
</feature>
<keyword evidence="3" id="KW-1185">Reference proteome</keyword>
<dbReference type="OrthoDB" id="7465483at2759"/>
<accession>A0A821NXY6</accession>
<evidence type="ECO:0000256" key="1">
    <source>
        <dbReference type="SAM" id="MobiDB-lite"/>
    </source>
</evidence>
<comment type="caution">
    <text evidence="2">The sequence shown here is derived from an EMBL/GenBank/DDBJ whole genome shotgun (WGS) entry which is preliminary data.</text>
</comment>
<proteinExistence type="predicted"/>